<feature type="domain" description="Glycoside hydrolase family 38 central" evidence="5">
    <location>
        <begin position="282"/>
        <end position="352"/>
    </location>
</feature>
<dbReference type="InterPro" id="IPR037094">
    <property type="entry name" value="Glyco_hydro_38_cen_sf"/>
</dbReference>
<dbReference type="GO" id="GO:0030246">
    <property type="term" value="F:carbohydrate binding"/>
    <property type="evidence" value="ECO:0007669"/>
    <property type="project" value="InterPro"/>
</dbReference>
<dbReference type="SUPFAM" id="SSF74650">
    <property type="entry name" value="Galactose mutarotase-like"/>
    <property type="match status" value="1"/>
</dbReference>
<dbReference type="Gene3D" id="1.20.1270.50">
    <property type="entry name" value="Glycoside hydrolase family 38, central domain"/>
    <property type="match status" value="1"/>
</dbReference>
<dbReference type="InterPro" id="IPR041147">
    <property type="entry name" value="GH38_C"/>
</dbReference>
<dbReference type="InterPro" id="IPR011013">
    <property type="entry name" value="Gal_mutarotase_sf_dom"/>
</dbReference>
<dbReference type="PANTHER" id="PTHR46017">
    <property type="entry name" value="ALPHA-MANNOSIDASE 2C1"/>
    <property type="match status" value="1"/>
</dbReference>
<protein>
    <submittedName>
        <fullName evidence="6">Glycoside hydrolase family 38 C-terminal domain-containing protein</fullName>
    </submittedName>
</protein>
<dbReference type="GO" id="GO:0006013">
    <property type="term" value="P:mannose metabolic process"/>
    <property type="evidence" value="ECO:0007669"/>
    <property type="project" value="InterPro"/>
</dbReference>
<name>A0AAU8GA10_9CHLR</name>
<comment type="similarity">
    <text evidence="1">Belongs to the glycosyl hydrolase 38 family.</text>
</comment>
<sequence length="874" mass="99543">MGHYTPEDQMDTVYLVPHSHYDAVWAFTKEDYFFINIEKILKPAIEMMADPGYRFLIEQTALIEEIERRNPSLFEDIKRAAQKGQIEFAPGEHLMSDTMLPLGETLVRQILVGKTFIRDKFGTKTLVAWGADSFGYNAQMPQIYLKSGYRYFAFRRGADRESPSEFWWQGLDGSRILTHWMPLGYRAGLYLDELDDAVTKLKSAAATGNILMPSGSGSIPPQPETMRMVRRWNRSHKGIRMVVAKSVDFFRALEKSVPLQLETRQGELYSGKYSRVFPHCTSSRIWLKQSLRHYEHMILACEKWLTLGWLMGMAYPADELNDNWLKVLWGAFHDVAPGTGMDDAYEEVKHNFGYLQSHLAQILSGFIEMVQSNLAESADILVLNAHSWEVRNWVEAELGFDPGEVKRIGGLGSGSDEIGVEILESTRYSDDSFHTVKIGFIAMVSPFGFRTYRLLRHSPRSTPASSDGHRLITKGNCVQNKYFRLEVDPGSGLLDVFIDGKHLLRGNELVIEEETGDLYYHRQNFQGEYRTESEAGVTFGKFRLKHFEIQKTKLRRVIKLESDYYSLIWPYRLQEKLRPVLWRHSYLSVSKTITVYHDLPRIDCVTRVDNRHPQIQLRLKFATDIRSPEYTSEIQFGALSRPTDQALAPAEGDWVEKPSGIYPALNWVDYSDKEYGITLINQGLPSHEIKNGAIYLTLLRSILMLSSDGATGPAVPTPDAQEFKQHVFEYSLYPHKGDWRAAQSYLQGFEVNSNLQAFQLRPEKADGSLFSDSFSFINIAPSSIILAACKRAEDGSGIVLRLYETRGQATEAAIQFFNKVNAGAEPLGRLFPQPSQVWKVNLLEEKESEVAIVEGAVTITFTPFEILTLKVVFQ</sequence>
<dbReference type="GO" id="GO:0009313">
    <property type="term" value="P:oligosaccharide catabolic process"/>
    <property type="evidence" value="ECO:0007669"/>
    <property type="project" value="TreeGrafter"/>
</dbReference>
<dbReference type="InterPro" id="IPR028995">
    <property type="entry name" value="Glyco_hydro_57/38_cen_sf"/>
</dbReference>
<reference evidence="6" key="1">
    <citation type="submission" date="2024-06" db="EMBL/GenBank/DDBJ databases">
        <title>A Novel Isolate, Dehalogenimonas sp. Strain 4OHTPN, Dechlorinates Aromatic 4 Hydroxy chlorothalonil by a Novel Reductive Dehalogenase.</title>
        <authorList>
            <person name="Liu G."/>
        </authorList>
    </citation>
    <scope>NUCLEOTIDE SEQUENCE</scope>
    <source>
        <strain evidence="6">4OHTPN</strain>
    </source>
</reference>
<dbReference type="Gene3D" id="3.20.110.10">
    <property type="entry name" value="Glycoside hydrolase 38, N terminal domain"/>
    <property type="match status" value="1"/>
</dbReference>
<dbReference type="Pfam" id="PF01074">
    <property type="entry name" value="Glyco_hydro_38N"/>
    <property type="match status" value="1"/>
</dbReference>
<dbReference type="Gene3D" id="2.70.98.30">
    <property type="entry name" value="Golgi alpha-mannosidase II, domain 4"/>
    <property type="match status" value="1"/>
</dbReference>
<dbReference type="RefSeq" id="WP_353714184.1">
    <property type="nucleotide sequence ID" value="NZ_CP159307.1"/>
</dbReference>
<evidence type="ECO:0000259" key="5">
    <source>
        <dbReference type="SMART" id="SM00872"/>
    </source>
</evidence>
<organism evidence="6">
    <name type="scientific">Dehalogenimonas sp. 4OHTPN</name>
    <dbReference type="NCBI Taxonomy" id="3166643"/>
    <lineage>
        <taxon>Bacteria</taxon>
        <taxon>Bacillati</taxon>
        <taxon>Chloroflexota</taxon>
        <taxon>Dehalococcoidia</taxon>
        <taxon>Dehalococcoidales</taxon>
        <taxon>Dehalococcoidaceae</taxon>
        <taxon>Dehalogenimonas</taxon>
    </lineage>
</organism>
<accession>A0AAU8GA10</accession>
<gene>
    <name evidence="6" type="ORF">ABV300_07125</name>
</gene>
<evidence type="ECO:0000256" key="2">
    <source>
        <dbReference type="ARBA" id="ARBA00022723"/>
    </source>
</evidence>
<dbReference type="InterPro" id="IPR027291">
    <property type="entry name" value="Glyco_hydro_38_N_sf"/>
</dbReference>
<dbReference type="SMART" id="SM00872">
    <property type="entry name" value="Alpha-mann_mid"/>
    <property type="match status" value="1"/>
</dbReference>
<dbReference type="CDD" id="cd10786">
    <property type="entry name" value="GH38N_AMII_like"/>
    <property type="match status" value="1"/>
</dbReference>
<keyword evidence="3 6" id="KW-0378">Hydrolase</keyword>
<dbReference type="InterPro" id="IPR011682">
    <property type="entry name" value="Glyco_hydro_38_C"/>
</dbReference>
<dbReference type="PANTHER" id="PTHR46017:SF1">
    <property type="entry name" value="ALPHA-MANNOSIDASE 2C1"/>
    <property type="match status" value="1"/>
</dbReference>
<proteinExistence type="inferred from homology"/>
<dbReference type="Pfam" id="PF17677">
    <property type="entry name" value="Glyco_hydro38C2"/>
    <property type="match status" value="1"/>
</dbReference>
<dbReference type="InterPro" id="IPR000602">
    <property type="entry name" value="Glyco_hydro_38_N"/>
</dbReference>
<dbReference type="SUPFAM" id="SSF88713">
    <property type="entry name" value="Glycoside hydrolase/deacetylase"/>
    <property type="match status" value="1"/>
</dbReference>
<dbReference type="InterPro" id="IPR015341">
    <property type="entry name" value="Glyco_hydro_38_cen"/>
</dbReference>
<keyword evidence="4" id="KW-0326">Glycosidase</keyword>
<dbReference type="InterPro" id="IPR011330">
    <property type="entry name" value="Glyco_hydro/deAcase_b/a-brl"/>
</dbReference>
<dbReference type="Gene3D" id="2.60.40.2220">
    <property type="match status" value="1"/>
</dbReference>
<evidence type="ECO:0000313" key="6">
    <source>
        <dbReference type="EMBL" id="XCH32920.1"/>
    </source>
</evidence>
<evidence type="ECO:0000256" key="1">
    <source>
        <dbReference type="ARBA" id="ARBA00009792"/>
    </source>
</evidence>
<keyword evidence="2" id="KW-0479">Metal-binding</keyword>
<dbReference type="GO" id="GO:0004559">
    <property type="term" value="F:alpha-mannosidase activity"/>
    <property type="evidence" value="ECO:0007669"/>
    <property type="project" value="InterPro"/>
</dbReference>
<dbReference type="EMBL" id="CP159307">
    <property type="protein sequence ID" value="XCH32920.1"/>
    <property type="molecule type" value="Genomic_DNA"/>
</dbReference>
<evidence type="ECO:0000256" key="4">
    <source>
        <dbReference type="ARBA" id="ARBA00023295"/>
    </source>
</evidence>
<dbReference type="SUPFAM" id="SSF88688">
    <property type="entry name" value="Families 57/38 glycoside transferase middle domain"/>
    <property type="match status" value="1"/>
</dbReference>
<dbReference type="AlphaFoldDB" id="A0AAU8GA10"/>
<dbReference type="Pfam" id="PF09261">
    <property type="entry name" value="Alpha-mann_mid"/>
    <property type="match status" value="1"/>
</dbReference>
<dbReference type="Pfam" id="PF07748">
    <property type="entry name" value="Glyco_hydro_38C"/>
    <property type="match status" value="1"/>
</dbReference>
<evidence type="ECO:0000256" key="3">
    <source>
        <dbReference type="ARBA" id="ARBA00022801"/>
    </source>
</evidence>
<dbReference type="GO" id="GO:0046872">
    <property type="term" value="F:metal ion binding"/>
    <property type="evidence" value="ECO:0007669"/>
    <property type="project" value="UniProtKB-KW"/>
</dbReference>